<dbReference type="Gene3D" id="2.30.140.50">
    <property type="entry name" value="Protein of unknown function DUF2790"/>
    <property type="match status" value="1"/>
</dbReference>
<keyword evidence="1" id="KW-0732">Signal</keyword>
<evidence type="ECO:0000313" key="3">
    <source>
        <dbReference type="Proteomes" id="UP000593833"/>
    </source>
</evidence>
<organism evidence="2 3">
    <name type="scientific">Pseudomonas fluorescens</name>
    <dbReference type="NCBI Taxonomy" id="294"/>
    <lineage>
        <taxon>Bacteria</taxon>
        <taxon>Pseudomonadati</taxon>
        <taxon>Pseudomonadota</taxon>
        <taxon>Gammaproteobacteria</taxon>
        <taxon>Pseudomonadales</taxon>
        <taxon>Pseudomonadaceae</taxon>
        <taxon>Pseudomonas</taxon>
    </lineage>
</organism>
<dbReference type="Proteomes" id="UP000593833">
    <property type="component" value="Chromosome"/>
</dbReference>
<proteinExistence type="predicted"/>
<dbReference type="InterPro" id="IPR021245">
    <property type="entry name" value="DUF2790"/>
</dbReference>
<evidence type="ECO:0000256" key="1">
    <source>
        <dbReference type="SAM" id="SignalP"/>
    </source>
</evidence>
<feature type="signal peptide" evidence="1">
    <location>
        <begin position="1"/>
        <end position="21"/>
    </location>
</feature>
<dbReference type="NCBIfam" id="NF041599">
    <property type="entry name" value="reg_PtrA_PA2808"/>
    <property type="match status" value="1"/>
</dbReference>
<feature type="chain" id="PRO_5030926372" evidence="1">
    <location>
        <begin position="22"/>
        <end position="110"/>
    </location>
</feature>
<dbReference type="RefSeq" id="WP_034139984.1">
    <property type="nucleotide sequence ID" value="NZ_CP063233.1"/>
</dbReference>
<protein>
    <submittedName>
        <fullName evidence="2">DUF2790 domain-containing protein</fullName>
    </submittedName>
</protein>
<sequence>MKSFKVLFIAAIFAYSSTILAESSGDDAFDKKMLDNSVAMDLYAASKGKIAPIVRQYNYGMKIDMVKVVSVVKAAKACGPTPAAMTYEDSQGELNTLRYMVYGDCKAHGG</sequence>
<dbReference type="Pfam" id="PF10976">
    <property type="entry name" value="DUF2790"/>
    <property type="match status" value="1"/>
</dbReference>
<reference evidence="2 3" key="1">
    <citation type="submission" date="2020-10" db="EMBL/GenBank/DDBJ databases">
        <title>Complete genome sequence of a novel Pseudomonas fluorescens strain isolated from the flower of kumarahou (Pomaderris kumeraho).</title>
        <authorList>
            <person name="Summers M.C."/>
            <person name="Nowak V."/>
            <person name="Fairhurst M.J."/>
            <person name="Owen J.G."/>
            <person name="Gerth M.L."/>
            <person name="Patrick W.M."/>
        </authorList>
    </citation>
    <scope>NUCLEOTIDE SEQUENCE [LARGE SCALE GENOMIC DNA]</scope>
    <source>
        <strain evidence="2 3">KF1</strain>
    </source>
</reference>
<evidence type="ECO:0000313" key="2">
    <source>
        <dbReference type="EMBL" id="QOU04893.1"/>
    </source>
</evidence>
<accession>A0A7M2J772</accession>
<dbReference type="EMBL" id="CP063233">
    <property type="protein sequence ID" value="QOU04893.1"/>
    <property type="molecule type" value="Genomic_DNA"/>
</dbReference>
<name>A0A7M2J772_PSEFL</name>
<dbReference type="AlphaFoldDB" id="A0A7M2J772"/>
<gene>
    <name evidence="2" type="ORF">IM720_30195</name>
</gene>